<accession>A0A1H4RNJ6</accession>
<keyword evidence="2" id="KW-1185">Reference proteome</keyword>
<dbReference type="AlphaFoldDB" id="A0A1H4RNJ6"/>
<proteinExistence type="predicted"/>
<dbReference type="EMBL" id="FNSO01000004">
    <property type="protein sequence ID" value="SEC33485.1"/>
    <property type="molecule type" value="Genomic_DNA"/>
</dbReference>
<evidence type="ECO:0000313" key="2">
    <source>
        <dbReference type="Proteomes" id="UP000199622"/>
    </source>
</evidence>
<dbReference type="Proteomes" id="UP000199622">
    <property type="component" value="Unassembled WGS sequence"/>
</dbReference>
<organism evidence="1 2">
    <name type="scientific">Amycolatopsis tolypomycina</name>
    <dbReference type="NCBI Taxonomy" id="208445"/>
    <lineage>
        <taxon>Bacteria</taxon>
        <taxon>Bacillati</taxon>
        <taxon>Actinomycetota</taxon>
        <taxon>Actinomycetes</taxon>
        <taxon>Pseudonocardiales</taxon>
        <taxon>Pseudonocardiaceae</taxon>
        <taxon>Amycolatopsis</taxon>
    </lineage>
</organism>
<dbReference type="InterPro" id="IPR011044">
    <property type="entry name" value="Quino_amine_DH_bsu"/>
</dbReference>
<gene>
    <name evidence="1" type="ORF">SAMN04489727_3386</name>
</gene>
<name>A0A1H4RNJ6_9PSEU</name>
<sequence length="416" mass="45505">MTTLPCGHPGSIGSLRLCPHLAVEEPPSSTRHLTGVGTRYDLVCGECTPADLVDVCASCADRADQRSFPSGWHGETEVLLRDRELGGTWSARPCPVRPLNDGCLAPMPGHWLALTAEGFVRITDDDQWLVGPVELPEENPVDMRDFPDRPRRSLHTSRDGRFAAVVSDYGQFATVVDLDEWSTVLHLDRDWNDNELTRYPLAFLGEGETAKVVAGTDWNRLDVFALPGGELLTDRETAAPQEGAPEPEHYLDYFQGALQVSPSERSLVVDGWVWMPVGSPLVVDVAAWLAGDVHAAETGRHLTPGRSSDWDTPIAWLDDTTIAIQRMGASWQRMLDGVELYDAQTGRRTGMLAGPAGRMWGHGGLLYVAAEAGLEVWDPAEGARIGFAAGFRPTAHCEGTFAELRDDQLRTWTAEA</sequence>
<protein>
    <submittedName>
        <fullName evidence="1">Uncharacterized protein</fullName>
    </submittedName>
</protein>
<reference evidence="2" key="1">
    <citation type="submission" date="2016-10" db="EMBL/GenBank/DDBJ databases">
        <authorList>
            <person name="Varghese N."/>
            <person name="Submissions S."/>
        </authorList>
    </citation>
    <scope>NUCLEOTIDE SEQUENCE [LARGE SCALE GENOMIC DNA]</scope>
    <source>
        <strain evidence="2">DSM 44544</strain>
    </source>
</reference>
<dbReference type="SUPFAM" id="SSF50969">
    <property type="entry name" value="YVTN repeat-like/Quinoprotein amine dehydrogenase"/>
    <property type="match status" value="1"/>
</dbReference>
<dbReference type="STRING" id="208445.SAMN04489727_3386"/>
<dbReference type="RefSeq" id="WP_244170189.1">
    <property type="nucleotide sequence ID" value="NZ_FNSO01000004.1"/>
</dbReference>
<evidence type="ECO:0000313" key="1">
    <source>
        <dbReference type="EMBL" id="SEC33485.1"/>
    </source>
</evidence>